<gene>
    <name evidence="1" type="ORF">SDC9_189399</name>
</gene>
<sequence>MYFEGRARVQYDKLRKNERLTDAEHNELIDIFVDAHALDNGWDDEEKLAFRKKITLLDADDCWEIAKELRDIVTKDLQDVNDLQSYELKKALLDEYRKRIQDGMQDWRNTLAGAKIVERIISK</sequence>
<name>A0A645I093_9ZZZZ</name>
<accession>A0A645I093</accession>
<comment type="caution">
    <text evidence="1">The sequence shown here is derived from an EMBL/GenBank/DDBJ whole genome shotgun (WGS) entry which is preliminary data.</text>
</comment>
<evidence type="ECO:0000313" key="1">
    <source>
        <dbReference type="EMBL" id="MPN41844.1"/>
    </source>
</evidence>
<organism evidence="1">
    <name type="scientific">bioreactor metagenome</name>
    <dbReference type="NCBI Taxonomy" id="1076179"/>
    <lineage>
        <taxon>unclassified sequences</taxon>
        <taxon>metagenomes</taxon>
        <taxon>ecological metagenomes</taxon>
    </lineage>
</organism>
<reference evidence="1" key="1">
    <citation type="submission" date="2019-08" db="EMBL/GenBank/DDBJ databases">
        <authorList>
            <person name="Kucharzyk K."/>
            <person name="Murdoch R.W."/>
            <person name="Higgins S."/>
            <person name="Loffler F."/>
        </authorList>
    </citation>
    <scope>NUCLEOTIDE SEQUENCE</scope>
</reference>
<protein>
    <submittedName>
        <fullName evidence="1">Uncharacterized protein</fullName>
    </submittedName>
</protein>
<dbReference type="AlphaFoldDB" id="A0A645I093"/>
<dbReference type="EMBL" id="VSSQ01099159">
    <property type="protein sequence ID" value="MPN41844.1"/>
    <property type="molecule type" value="Genomic_DNA"/>
</dbReference>
<proteinExistence type="predicted"/>